<keyword evidence="6" id="KW-1185">Reference proteome</keyword>
<evidence type="ECO:0000256" key="1">
    <source>
        <dbReference type="ARBA" id="ARBA00022737"/>
    </source>
</evidence>
<sequence length="294" mass="33024">MVRLSQRVAHECREEFIIIHYDLAIANPALQIQVSEDPTYNNVFICFGPFHIELAYFGALGHFLDCSGSPHKFTETEVLAPGPLNGFLHGKCFNRTDIPENSEKLDINDEYSGRLLHQAAIYDNVDLTQSLLEGPEKDHIDAQDSYGRTALYTAVTNNSFECGHLLLQAGANPNLSCGPECYSMTPLHAAALENNHTFVSLLFDYGADTELKDIDGNTPYKLAEKNNNEGCCILLQERIARRKRQKEQLEQEFKEAVIEGDVMQAKHVAEDIPEADLIQIINRIPKGENCLLFR</sequence>
<dbReference type="Gene3D" id="1.25.40.20">
    <property type="entry name" value="Ankyrin repeat-containing domain"/>
    <property type="match status" value="1"/>
</dbReference>
<gene>
    <name evidence="5" type="ORF">LSH36_9g14013</name>
</gene>
<dbReference type="PANTHER" id="PTHR24171">
    <property type="entry name" value="ANKYRIN REPEAT DOMAIN-CONTAINING PROTEIN 39-RELATED"/>
    <property type="match status" value="1"/>
</dbReference>
<dbReference type="SMART" id="SM00248">
    <property type="entry name" value="ANK"/>
    <property type="match status" value="3"/>
</dbReference>
<dbReference type="PROSITE" id="PS50088">
    <property type="entry name" value="ANK_REPEAT"/>
    <property type="match status" value="2"/>
</dbReference>
<evidence type="ECO:0000256" key="2">
    <source>
        <dbReference type="ARBA" id="ARBA00023043"/>
    </source>
</evidence>
<dbReference type="Pfam" id="PF12796">
    <property type="entry name" value="Ank_2"/>
    <property type="match status" value="2"/>
</dbReference>
<evidence type="ECO:0000256" key="3">
    <source>
        <dbReference type="PROSITE-ProRule" id="PRU00023"/>
    </source>
</evidence>
<evidence type="ECO:0000256" key="4">
    <source>
        <dbReference type="SAM" id="Coils"/>
    </source>
</evidence>
<keyword evidence="2 3" id="KW-0040">ANK repeat</keyword>
<accession>A0AAD9NGL3</accession>
<dbReference type="SUPFAM" id="SSF48403">
    <property type="entry name" value="Ankyrin repeat"/>
    <property type="match status" value="1"/>
</dbReference>
<keyword evidence="4" id="KW-0175">Coiled coil</keyword>
<dbReference type="EMBL" id="JAODUP010000009">
    <property type="protein sequence ID" value="KAK2169537.1"/>
    <property type="molecule type" value="Genomic_DNA"/>
</dbReference>
<dbReference type="InterPro" id="IPR036770">
    <property type="entry name" value="Ankyrin_rpt-contain_sf"/>
</dbReference>
<evidence type="ECO:0000313" key="6">
    <source>
        <dbReference type="Proteomes" id="UP001208570"/>
    </source>
</evidence>
<comment type="caution">
    <text evidence="5">The sequence shown here is derived from an EMBL/GenBank/DDBJ whole genome shotgun (WGS) entry which is preliminary data.</text>
</comment>
<dbReference type="InterPro" id="IPR002110">
    <property type="entry name" value="Ankyrin_rpt"/>
</dbReference>
<reference evidence="5" key="1">
    <citation type="journal article" date="2023" name="Mol. Biol. Evol.">
        <title>Third-Generation Sequencing Reveals the Adaptive Role of the Epigenome in Three Deep-Sea Polychaetes.</title>
        <authorList>
            <person name="Perez M."/>
            <person name="Aroh O."/>
            <person name="Sun Y."/>
            <person name="Lan Y."/>
            <person name="Juniper S.K."/>
            <person name="Young C.R."/>
            <person name="Angers B."/>
            <person name="Qian P.Y."/>
        </authorList>
    </citation>
    <scope>NUCLEOTIDE SEQUENCE</scope>
    <source>
        <strain evidence="5">P08H-3</strain>
    </source>
</reference>
<dbReference type="PROSITE" id="PS50297">
    <property type="entry name" value="ANK_REP_REGION"/>
    <property type="match status" value="2"/>
</dbReference>
<dbReference type="Proteomes" id="UP001208570">
    <property type="component" value="Unassembled WGS sequence"/>
</dbReference>
<organism evidence="5 6">
    <name type="scientific">Paralvinella palmiformis</name>
    <dbReference type="NCBI Taxonomy" id="53620"/>
    <lineage>
        <taxon>Eukaryota</taxon>
        <taxon>Metazoa</taxon>
        <taxon>Spiralia</taxon>
        <taxon>Lophotrochozoa</taxon>
        <taxon>Annelida</taxon>
        <taxon>Polychaeta</taxon>
        <taxon>Sedentaria</taxon>
        <taxon>Canalipalpata</taxon>
        <taxon>Terebellida</taxon>
        <taxon>Terebelliformia</taxon>
        <taxon>Alvinellidae</taxon>
        <taxon>Paralvinella</taxon>
    </lineage>
</organism>
<feature type="coiled-coil region" evidence="4">
    <location>
        <begin position="232"/>
        <end position="266"/>
    </location>
</feature>
<protein>
    <submittedName>
        <fullName evidence="5">Uncharacterized protein</fullName>
    </submittedName>
</protein>
<name>A0AAD9NGL3_9ANNE</name>
<evidence type="ECO:0000313" key="5">
    <source>
        <dbReference type="EMBL" id="KAK2169537.1"/>
    </source>
</evidence>
<proteinExistence type="predicted"/>
<feature type="repeat" description="ANK" evidence="3">
    <location>
        <begin position="182"/>
        <end position="214"/>
    </location>
</feature>
<keyword evidence="1" id="KW-0677">Repeat</keyword>
<feature type="repeat" description="ANK" evidence="3">
    <location>
        <begin position="146"/>
        <end position="178"/>
    </location>
</feature>
<dbReference type="AlphaFoldDB" id="A0AAD9NGL3"/>